<name>A0A8S4SIW6_9NEOP</name>
<accession>A0A8S4SIW6</accession>
<dbReference type="InterPro" id="IPR052709">
    <property type="entry name" value="Transposase-MT_Hybrid"/>
</dbReference>
<dbReference type="OrthoDB" id="10042427at2759"/>
<reference evidence="1" key="1">
    <citation type="submission" date="2022-03" db="EMBL/GenBank/DDBJ databases">
        <authorList>
            <person name="Lindestad O."/>
        </authorList>
    </citation>
    <scope>NUCLEOTIDE SEQUENCE</scope>
</reference>
<dbReference type="EMBL" id="CAKXAJ010026553">
    <property type="protein sequence ID" value="CAH2269944.1"/>
    <property type="molecule type" value="Genomic_DNA"/>
</dbReference>
<dbReference type="InterPro" id="IPR001888">
    <property type="entry name" value="Transposase_1"/>
</dbReference>
<evidence type="ECO:0000313" key="1">
    <source>
        <dbReference type="EMBL" id="CAH2269944.1"/>
    </source>
</evidence>
<dbReference type="Gene3D" id="3.30.420.10">
    <property type="entry name" value="Ribonuclease H-like superfamily/Ribonuclease H"/>
    <property type="match status" value="1"/>
</dbReference>
<gene>
    <name evidence="1" type="primary">jg6054</name>
    <name evidence="1" type="ORF">PAEG_LOCUS27875</name>
</gene>
<dbReference type="PANTHER" id="PTHR46060:SF1">
    <property type="entry name" value="MARINER MOS1 TRANSPOSASE-LIKE PROTEIN"/>
    <property type="match status" value="1"/>
</dbReference>
<evidence type="ECO:0000313" key="2">
    <source>
        <dbReference type="Proteomes" id="UP000838756"/>
    </source>
</evidence>
<sequence>MAQKGDTTAKEMSEPAGKLMATVFWDFEGIILIYYTKRGSTISGEYCPTMLEKLEENRQKVCCSRQCAGSQSRVSMAILQTHGFESLVHPPYSPDLAPCDFYWFSNFK</sequence>
<keyword evidence="2" id="KW-1185">Reference proteome</keyword>
<dbReference type="Pfam" id="PF01359">
    <property type="entry name" value="Transposase_1"/>
    <property type="match status" value="1"/>
</dbReference>
<protein>
    <submittedName>
        <fullName evidence="1">Jg6054 protein</fullName>
    </submittedName>
</protein>
<dbReference type="AlphaFoldDB" id="A0A8S4SIW6"/>
<proteinExistence type="predicted"/>
<dbReference type="Proteomes" id="UP000838756">
    <property type="component" value="Unassembled WGS sequence"/>
</dbReference>
<organism evidence="1 2">
    <name type="scientific">Pararge aegeria aegeria</name>
    <dbReference type="NCBI Taxonomy" id="348720"/>
    <lineage>
        <taxon>Eukaryota</taxon>
        <taxon>Metazoa</taxon>
        <taxon>Ecdysozoa</taxon>
        <taxon>Arthropoda</taxon>
        <taxon>Hexapoda</taxon>
        <taxon>Insecta</taxon>
        <taxon>Pterygota</taxon>
        <taxon>Neoptera</taxon>
        <taxon>Endopterygota</taxon>
        <taxon>Lepidoptera</taxon>
        <taxon>Glossata</taxon>
        <taxon>Ditrysia</taxon>
        <taxon>Papilionoidea</taxon>
        <taxon>Nymphalidae</taxon>
        <taxon>Satyrinae</taxon>
        <taxon>Satyrini</taxon>
        <taxon>Parargina</taxon>
        <taxon>Pararge</taxon>
    </lineage>
</organism>
<dbReference type="PANTHER" id="PTHR46060">
    <property type="entry name" value="MARINER MOS1 TRANSPOSASE-LIKE PROTEIN"/>
    <property type="match status" value="1"/>
</dbReference>
<dbReference type="GO" id="GO:0003676">
    <property type="term" value="F:nucleic acid binding"/>
    <property type="evidence" value="ECO:0007669"/>
    <property type="project" value="InterPro"/>
</dbReference>
<comment type="caution">
    <text evidence="1">The sequence shown here is derived from an EMBL/GenBank/DDBJ whole genome shotgun (WGS) entry which is preliminary data.</text>
</comment>
<dbReference type="InterPro" id="IPR036397">
    <property type="entry name" value="RNaseH_sf"/>
</dbReference>